<proteinExistence type="predicted"/>
<sequence length="102" mass="11427">MQWRGVLPGAGPRLHLAIHLTIDVLGWGGIWLWRWWIQMLLVHYCRVGSCTLKPKWSTQSSSWHAPEILTDVVSDSGAVEGNGGEGLLHLESEVDERQLMGL</sequence>
<keyword evidence="3" id="KW-1185">Reference proteome</keyword>
<evidence type="ECO:0000313" key="2">
    <source>
        <dbReference type="EMBL" id="KAA8516509.1"/>
    </source>
</evidence>
<evidence type="ECO:0000313" key="3">
    <source>
        <dbReference type="Proteomes" id="UP000325577"/>
    </source>
</evidence>
<dbReference type="AlphaFoldDB" id="A0A5J4ZEV0"/>
<reference evidence="2 3" key="1">
    <citation type="submission" date="2019-09" db="EMBL/GenBank/DDBJ databases">
        <title>A chromosome-level genome assembly of the Chinese tupelo Nyssa sinensis.</title>
        <authorList>
            <person name="Yang X."/>
            <person name="Kang M."/>
            <person name="Yang Y."/>
            <person name="Xiong H."/>
            <person name="Wang M."/>
            <person name="Zhang Z."/>
            <person name="Wang Z."/>
            <person name="Wu H."/>
            <person name="Ma T."/>
            <person name="Liu J."/>
            <person name="Xi Z."/>
        </authorList>
    </citation>
    <scope>NUCLEOTIDE SEQUENCE [LARGE SCALE GENOMIC DNA]</scope>
    <source>
        <strain evidence="2">J267</strain>
        <tissue evidence="2">Leaf</tissue>
    </source>
</reference>
<keyword evidence="1" id="KW-0472">Membrane</keyword>
<organism evidence="2 3">
    <name type="scientific">Nyssa sinensis</name>
    <dbReference type="NCBI Taxonomy" id="561372"/>
    <lineage>
        <taxon>Eukaryota</taxon>
        <taxon>Viridiplantae</taxon>
        <taxon>Streptophyta</taxon>
        <taxon>Embryophyta</taxon>
        <taxon>Tracheophyta</taxon>
        <taxon>Spermatophyta</taxon>
        <taxon>Magnoliopsida</taxon>
        <taxon>eudicotyledons</taxon>
        <taxon>Gunneridae</taxon>
        <taxon>Pentapetalae</taxon>
        <taxon>asterids</taxon>
        <taxon>Cornales</taxon>
        <taxon>Nyssaceae</taxon>
        <taxon>Nyssa</taxon>
    </lineage>
</organism>
<accession>A0A5J4ZEV0</accession>
<name>A0A5J4ZEV0_9ASTE</name>
<feature type="transmembrane region" description="Helical" evidence="1">
    <location>
        <begin position="16"/>
        <end position="36"/>
    </location>
</feature>
<keyword evidence="1" id="KW-1133">Transmembrane helix</keyword>
<keyword evidence="1" id="KW-0812">Transmembrane</keyword>
<dbReference type="Proteomes" id="UP000325577">
    <property type="component" value="Linkage Group LG8"/>
</dbReference>
<gene>
    <name evidence="2" type="ORF">F0562_016985</name>
</gene>
<protein>
    <submittedName>
        <fullName evidence="2">Uncharacterized protein</fullName>
    </submittedName>
</protein>
<dbReference type="EMBL" id="CM018051">
    <property type="protein sequence ID" value="KAA8516509.1"/>
    <property type="molecule type" value="Genomic_DNA"/>
</dbReference>
<evidence type="ECO:0000256" key="1">
    <source>
        <dbReference type="SAM" id="Phobius"/>
    </source>
</evidence>